<dbReference type="SUPFAM" id="SSF53850">
    <property type="entry name" value="Periplasmic binding protein-like II"/>
    <property type="match status" value="1"/>
</dbReference>
<protein>
    <submittedName>
        <fullName evidence="3">Substrate-binding domain-containing protein</fullName>
    </submittedName>
</protein>
<gene>
    <name evidence="3" type="ORF">WFZ85_09680</name>
</gene>
<reference evidence="3 4" key="1">
    <citation type="submission" date="2024-03" db="EMBL/GenBank/DDBJ databases">
        <title>Two novel species of the genus Flavobacterium exhibiting potentially degradation of complex polysaccharides.</title>
        <authorList>
            <person name="Lian X."/>
        </authorList>
    </citation>
    <scope>NUCLEOTIDE SEQUENCE [LARGE SCALE GENOMIC DNA]</scope>
    <source>
        <strain evidence="4">j3</strain>
    </source>
</reference>
<name>A0ABU9N5A5_9FLAO</name>
<proteinExistence type="predicted"/>
<dbReference type="Pfam" id="PF12849">
    <property type="entry name" value="PBP_like_2"/>
    <property type="match status" value="1"/>
</dbReference>
<dbReference type="Proteomes" id="UP001460072">
    <property type="component" value="Unassembled WGS sequence"/>
</dbReference>
<dbReference type="Gene3D" id="3.40.190.10">
    <property type="entry name" value="Periplasmic binding protein-like II"/>
    <property type="match status" value="3"/>
</dbReference>
<sequence>MNKFTKTIIGFLLLAMVFVFSCQKKNEVSKETVLQGKATLYVDESIFPIIEDEVAVFETQYDAKLHLVAKSENEIVNAMLRDTAKIAVLTRTLTNAELGTLKSKKILPKTTKFATDAIAFIKNKKDKDTVVNLIDIINFLKVGKPTVIKGLVFDNINSSTARYISELAGVEIAKQKNIFSFRTNEEVVKYVSENQGMIGVIGINWIFQPPLDLQEFVDRVNVMSVKGIDSEEYVLPTQDNLASGKYPLARHLYIINCQGYSGLGMGFASFLGGERGQRIILKSGLVPERFPSRKIMIRNNVIKEKK</sequence>
<dbReference type="PANTHER" id="PTHR30570:SF1">
    <property type="entry name" value="PHOSPHATE-BINDING PROTEIN PSTS"/>
    <property type="match status" value="1"/>
</dbReference>
<evidence type="ECO:0000259" key="2">
    <source>
        <dbReference type="Pfam" id="PF12849"/>
    </source>
</evidence>
<dbReference type="InterPro" id="IPR050811">
    <property type="entry name" value="Phosphate_ABC_transporter"/>
</dbReference>
<evidence type="ECO:0000313" key="4">
    <source>
        <dbReference type="Proteomes" id="UP001460072"/>
    </source>
</evidence>
<keyword evidence="4" id="KW-1185">Reference proteome</keyword>
<evidence type="ECO:0000313" key="3">
    <source>
        <dbReference type="EMBL" id="MEM0542889.1"/>
    </source>
</evidence>
<dbReference type="RefSeq" id="WP_342696091.1">
    <property type="nucleotide sequence ID" value="NZ_JBCGDO010000011.1"/>
</dbReference>
<accession>A0ABU9N5A5</accession>
<dbReference type="PANTHER" id="PTHR30570">
    <property type="entry name" value="PERIPLASMIC PHOSPHATE BINDING COMPONENT OF PHOSPHATE ABC TRANSPORTER"/>
    <property type="match status" value="1"/>
</dbReference>
<dbReference type="EMBL" id="JBCGDO010000011">
    <property type="protein sequence ID" value="MEM0542889.1"/>
    <property type="molecule type" value="Genomic_DNA"/>
</dbReference>
<keyword evidence="1" id="KW-0732">Signal</keyword>
<dbReference type="InterPro" id="IPR024370">
    <property type="entry name" value="PBP_domain"/>
</dbReference>
<organism evidence="3 4">
    <name type="scientific">Flavobacterium aureirubrum</name>
    <dbReference type="NCBI Taxonomy" id="3133147"/>
    <lineage>
        <taxon>Bacteria</taxon>
        <taxon>Pseudomonadati</taxon>
        <taxon>Bacteroidota</taxon>
        <taxon>Flavobacteriia</taxon>
        <taxon>Flavobacteriales</taxon>
        <taxon>Flavobacteriaceae</taxon>
        <taxon>Flavobacterium</taxon>
    </lineage>
</organism>
<feature type="domain" description="PBP" evidence="2">
    <location>
        <begin position="38"/>
        <end position="271"/>
    </location>
</feature>
<dbReference type="PROSITE" id="PS51257">
    <property type="entry name" value="PROKAR_LIPOPROTEIN"/>
    <property type="match status" value="1"/>
</dbReference>
<evidence type="ECO:0000256" key="1">
    <source>
        <dbReference type="ARBA" id="ARBA00022729"/>
    </source>
</evidence>
<comment type="caution">
    <text evidence="3">The sequence shown here is derived from an EMBL/GenBank/DDBJ whole genome shotgun (WGS) entry which is preliminary data.</text>
</comment>